<dbReference type="InterPro" id="IPR006990">
    <property type="entry name" value="Tweety"/>
</dbReference>
<keyword evidence="3" id="KW-0813">Transport</keyword>
<keyword evidence="11" id="KW-0868">Chloride</keyword>
<keyword evidence="14" id="KW-1185">Reference proteome</keyword>
<evidence type="ECO:0000256" key="4">
    <source>
        <dbReference type="ARBA" id="ARBA00022475"/>
    </source>
</evidence>
<dbReference type="GO" id="GO:0005254">
    <property type="term" value="F:chloride channel activity"/>
    <property type="evidence" value="ECO:0007669"/>
    <property type="project" value="UniProtKB-KW"/>
</dbReference>
<evidence type="ECO:0000256" key="2">
    <source>
        <dbReference type="ARBA" id="ARBA00009849"/>
    </source>
</evidence>
<dbReference type="Proteomes" id="UP001148018">
    <property type="component" value="Unassembled WGS sequence"/>
</dbReference>
<keyword evidence="8" id="KW-0472">Membrane</keyword>
<name>A0A9Q0IIM4_9TELE</name>
<keyword evidence="7" id="KW-0406">Ion transport</keyword>
<reference evidence="13" key="1">
    <citation type="submission" date="2022-07" db="EMBL/GenBank/DDBJ databases">
        <title>Chromosome-level genome of Muraenolepis orangiensis.</title>
        <authorList>
            <person name="Kim J."/>
        </authorList>
    </citation>
    <scope>NUCLEOTIDE SEQUENCE</scope>
    <source>
        <strain evidence="13">KU_S4_2022</strain>
        <tissue evidence="13">Muscle</tissue>
    </source>
</reference>
<dbReference type="GO" id="GO:0005886">
    <property type="term" value="C:plasma membrane"/>
    <property type="evidence" value="ECO:0007669"/>
    <property type="project" value="UniProtKB-SubCell"/>
</dbReference>
<evidence type="ECO:0000256" key="1">
    <source>
        <dbReference type="ARBA" id="ARBA00004651"/>
    </source>
</evidence>
<evidence type="ECO:0000256" key="9">
    <source>
        <dbReference type="ARBA" id="ARBA00023173"/>
    </source>
</evidence>
<accession>A0A9Q0IIM4</accession>
<dbReference type="OrthoDB" id="187568at2759"/>
<evidence type="ECO:0000256" key="3">
    <source>
        <dbReference type="ARBA" id="ARBA00022448"/>
    </source>
</evidence>
<evidence type="ECO:0000256" key="7">
    <source>
        <dbReference type="ARBA" id="ARBA00023065"/>
    </source>
</evidence>
<evidence type="ECO:0000256" key="6">
    <source>
        <dbReference type="ARBA" id="ARBA00022989"/>
    </source>
</evidence>
<keyword evidence="4" id="KW-1003">Cell membrane</keyword>
<comment type="subcellular location">
    <subcellularLocation>
        <location evidence="1">Cell membrane</location>
        <topology evidence="1">Multi-pass membrane protein</topology>
    </subcellularLocation>
</comment>
<dbReference type="EMBL" id="JANIIK010000047">
    <property type="protein sequence ID" value="KAJ3600204.1"/>
    <property type="molecule type" value="Genomic_DNA"/>
</dbReference>
<dbReference type="AlphaFoldDB" id="A0A9Q0IIM4"/>
<organism evidence="13 14">
    <name type="scientific">Muraenolepis orangiensis</name>
    <name type="common">Patagonian moray cod</name>
    <dbReference type="NCBI Taxonomy" id="630683"/>
    <lineage>
        <taxon>Eukaryota</taxon>
        <taxon>Metazoa</taxon>
        <taxon>Chordata</taxon>
        <taxon>Craniata</taxon>
        <taxon>Vertebrata</taxon>
        <taxon>Euteleostomi</taxon>
        <taxon>Actinopterygii</taxon>
        <taxon>Neopterygii</taxon>
        <taxon>Teleostei</taxon>
        <taxon>Neoteleostei</taxon>
        <taxon>Acanthomorphata</taxon>
        <taxon>Zeiogadaria</taxon>
        <taxon>Gadariae</taxon>
        <taxon>Gadiformes</taxon>
        <taxon>Muraenolepidoidei</taxon>
        <taxon>Muraenolepididae</taxon>
        <taxon>Muraenolepis</taxon>
    </lineage>
</organism>
<evidence type="ECO:0000256" key="11">
    <source>
        <dbReference type="ARBA" id="ARBA00023214"/>
    </source>
</evidence>
<evidence type="ECO:0000256" key="12">
    <source>
        <dbReference type="ARBA" id="ARBA00023303"/>
    </source>
</evidence>
<keyword evidence="10" id="KW-0325">Glycoprotein</keyword>
<evidence type="ECO:0000256" key="8">
    <source>
        <dbReference type="ARBA" id="ARBA00023136"/>
    </source>
</evidence>
<comment type="caution">
    <text evidence="13">The sequence shown here is derived from an EMBL/GenBank/DDBJ whole genome shotgun (WGS) entry which is preliminary data.</text>
</comment>
<gene>
    <name evidence="13" type="ORF">NHX12_031190</name>
</gene>
<evidence type="ECO:0000256" key="10">
    <source>
        <dbReference type="ARBA" id="ARBA00023180"/>
    </source>
</evidence>
<keyword evidence="5" id="KW-0812">Transmembrane</keyword>
<comment type="similarity">
    <text evidence="2">Belongs to the tweety family.</text>
</comment>
<sequence>MENGLKQHLERLDEIFAARTDYVQALRFMQRMASNIVRQLTALPDLSRARVDLAAVADRTALVEYYR</sequence>
<evidence type="ECO:0000313" key="13">
    <source>
        <dbReference type="EMBL" id="KAJ3600204.1"/>
    </source>
</evidence>
<dbReference type="GO" id="GO:0034707">
    <property type="term" value="C:chloride channel complex"/>
    <property type="evidence" value="ECO:0007669"/>
    <property type="project" value="UniProtKB-KW"/>
</dbReference>
<protein>
    <submittedName>
        <fullName evidence="13">Uncharacterized protein</fullName>
    </submittedName>
</protein>
<keyword evidence="6" id="KW-1133">Transmembrane helix</keyword>
<proteinExistence type="inferred from homology"/>
<evidence type="ECO:0000256" key="5">
    <source>
        <dbReference type="ARBA" id="ARBA00022692"/>
    </source>
</evidence>
<keyword evidence="12" id="KW-0407">Ion channel</keyword>
<dbReference type="Pfam" id="PF04906">
    <property type="entry name" value="Tweety"/>
    <property type="match status" value="1"/>
</dbReference>
<evidence type="ECO:0000313" key="14">
    <source>
        <dbReference type="Proteomes" id="UP001148018"/>
    </source>
</evidence>
<keyword evidence="9" id="KW-0869">Chloride channel</keyword>